<evidence type="ECO:0000256" key="1">
    <source>
        <dbReference type="SAM" id="MobiDB-lite"/>
    </source>
</evidence>
<dbReference type="EMBL" id="AMQM01003278">
    <property type="status" value="NOT_ANNOTATED_CDS"/>
    <property type="molecule type" value="Genomic_DNA"/>
</dbReference>
<dbReference type="eggNOG" id="ENOG502STRT">
    <property type="taxonomic scope" value="Eukaryota"/>
</dbReference>
<feature type="region of interest" description="Disordered" evidence="1">
    <location>
        <begin position="1"/>
        <end position="24"/>
    </location>
</feature>
<reference evidence="3" key="3">
    <citation type="submission" date="2015-06" db="UniProtKB">
        <authorList>
            <consortium name="EnsemblMetazoa"/>
        </authorList>
    </citation>
    <scope>IDENTIFICATION</scope>
</reference>
<keyword evidence="4" id="KW-1185">Reference proteome</keyword>
<dbReference type="AlphaFoldDB" id="T1F1V9"/>
<proteinExistence type="predicted"/>
<dbReference type="CTD" id="20202809"/>
<dbReference type="EMBL" id="KB096080">
    <property type="protein sequence ID" value="ESO08528.1"/>
    <property type="molecule type" value="Genomic_DNA"/>
</dbReference>
<dbReference type="OrthoDB" id="7485566at2759"/>
<evidence type="ECO:0000313" key="3">
    <source>
        <dbReference type="EnsemblMetazoa" id="HelroP169389"/>
    </source>
</evidence>
<organism evidence="3 4">
    <name type="scientific">Helobdella robusta</name>
    <name type="common">Californian leech</name>
    <dbReference type="NCBI Taxonomy" id="6412"/>
    <lineage>
        <taxon>Eukaryota</taxon>
        <taxon>Metazoa</taxon>
        <taxon>Spiralia</taxon>
        <taxon>Lophotrochozoa</taxon>
        <taxon>Annelida</taxon>
        <taxon>Clitellata</taxon>
        <taxon>Hirudinea</taxon>
        <taxon>Rhynchobdellida</taxon>
        <taxon>Glossiphoniidae</taxon>
        <taxon>Helobdella</taxon>
    </lineage>
</organism>
<dbReference type="RefSeq" id="XP_009013458.1">
    <property type="nucleotide sequence ID" value="XM_009015210.1"/>
</dbReference>
<reference evidence="4" key="1">
    <citation type="submission" date="2012-12" db="EMBL/GenBank/DDBJ databases">
        <authorList>
            <person name="Hellsten U."/>
            <person name="Grimwood J."/>
            <person name="Chapman J.A."/>
            <person name="Shapiro H."/>
            <person name="Aerts A."/>
            <person name="Otillar R.P."/>
            <person name="Terry A.Y."/>
            <person name="Boore J.L."/>
            <person name="Simakov O."/>
            <person name="Marletaz F."/>
            <person name="Cho S.-J."/>
            <person name="Edsinger-Gonzales E."/>
            <person name="Havlak P."/>
            <person name="Kuo D.-H."/>
            <person name="Larsson T."/>
            <person name="Lv J."/>
            <person name="Arendt D."/>
            <person name="Savage R."/>
            <person name="Osoegawa K."/>
            <person name="de Jong P."/>
            <person name="Lindberg D.R."/>
            <person name="Seaver E.C."/>
            <person name="Weisblat D.A."/>
            <person name="Putnam N.H."/>
            <person name="Grigoriev I.V."/>
            <person name="Rokhsar D.S."/>
        </authorList>
    </citation>
    <scope>NUCLEOTIDE SEQUENCE</scope>
</reference>
<evidence type="ECO:0000313" key="4">
    <source>
        <dbReference type="Proteomes" id="UP000015101"/>
    </source>
</evidence>
<dbReference type="Proteomes" id="UP000015101">
    <property type="component" value="Unassembled WGS sequence"/>
</dbReference>
<gene>
    <name evidence="3" type="primary">20202809</name>
    <name evidence="2" type="ORF">HELRODRAFT_169389</name>
</gene>
<accession>T1F1V9</accession>
<reference evidence="2 4" key="2">
    <citation type="journal article" date="2013" name="Nature">
        <title>Insights into bilaterian evolution from three spiralian genomes.</title>
        <authorList>
            <person name="Simakov O."/>
            <person name="Marletaz F."/>
            <person name="Cho S.J."/>
            <person name="Edsinger-Gonzales E."/>
            <person name="Havlak P."/>
            <person name="Hellsten U."/>
            <person name="Kuo D.H."/>
            <person name="Larsson T."/>
            <person name="Lv J."/>
            <person name="Arendt D."/>
            <person name="Savage R."/>
            <person name="Osoegawa K."/>
            <person name="de Jong P."/>
            <person name="Grimwood J."/>
            <person name="Chapman J.A."/>
            <person name="Shapiro H."/>
            <person name="Aerts A."/>
            <person name="Otillar R.P."/>
            <person name="Terry A.Y."/>
            <person name="Boore J.L."/>
            <person name="Grigoriev I.V."/>
            <person name="Lindberg D.R."/>
            <person name="Seaver E.C."/>
            <person name="Weisblat D.A."/>
            <person name="Putnam N.H."/>
            <person name="Rokhsar D.S."/>
        </authorList>
    </citation>
    <scope>NUCLEOTIDE SEQUENCE</scope>
</reference>
<name>T1F1V9_HELRO</name>
<evidence type="ECO:0000313" key="2">
    <source>
        <dbReference type="EMBL" id="ESO08528.1"/>
    </source>
</evidence>
<dbReference type="InParanoid" id="T1F1V9"/>
<dbReference type="HOGENOM" id="CLU_021182_4_1_1"/>
<protein>
    <submittedName>
        <fullName evidence="2 3">Uncharacterized protein</fullName>
    </submittedName>
</protein>
<dbReference type="KEGG" id="hro:HELRODRAFT_169389"/>
<dbReference type="EnsemblMetazoa" id="HelroT169389">
    <property type="protein sequence ID" value="HelroP169389"/>
    <property type="gene ID" value="HelroG169389"/>
</dbReference>
<dbReference type="GeneID" id="20202809"/>
<sequence>MHFRTRPNGALMRHGGKVKGSECPGSLARPPVVLKRMSLGNAGNLSIKKNHVVLAPKCDMADEFFSRSTNFCLHDHLPKQCRPKFSQVLAKVLKEIIEKLLSPPSCYKLLFLSSMVLRRSPRGGKRHNPTGVITQRLDAFGGCSVERMVKSLEPVVKSKIEKGNIRNALQLLSSTDTVAPVTEETIGFLREKHPNAPSNRKECLPQEASSLTVDSQQVLHCLKSFPKGTSGGRDGLTPAHLRDVTSSKADSSDLVNLIASFVNLILSGNCPPELQATLPISVGGLGLGTVMDLAPSAFLASAAATVPLQNLLLPRDKIYSDNFRTQVFDGFRTVHGAGICIETRSQKEWNAPFISSSVAKLLDLIQSNFDKARIMAVKSELGSSWLKAVPNSACGTSYFY</sequence>